<evidence type="ECO:0000313" key="2">
    <source>
        <dbReference type="Proteomes" id="UP001501588"/>
    </source>
</evidence>
<reference evidence="1 2" key="1">
    <citation type="journal article" date="2019" name="Int. J. Syst. Evol. Microbiol.">
        <title>The Global Catalogue of Microorganisms (GCM) 10K type strain sequencing project: providing services to taxonomists for standard genome sequencing and annotation.</title>
        <authorList>
            <consortium name="The Broad Institute Genomics Platform"/>
            <consortium name="The Broad Institute Genome Sequencing Center for Infectious Disease"/>
            <person name="Wu L."/>
            <person name="Ma J."/>
        </authorList>
    </citation>
    <scope>NUCLEOTIDE SEQUENCE [LARGE SCALE GENOMIC DNA]</scope>
    <source>
        <strain evidence="1 2">JCM 9933</strain>
    </source>
</reference>
<dbReference type="Proteomes" id="UP001501588">
    <property type="component" value="Unassembled WGS sequence"/>
</dbReference>
<accession>A0ABN1F4S4</accession>
<dbReference type="PROSITE" id="PS51257">
    <property type="entry name" value="PROKAR_LIPOPROTEIN"/>
    <property type="match status" value="1"/>
</dbReference>
<evidence type="ECO:0008006" key="3">
    <source>
        <dbReference type="Google" id="ProtNLM"/>
    </source>
</evidence>
<evidence type="ECO:0000313" key="1">
    <source>
        <dbReference type="EMBL" id="GAA0582398.1"/>
    </source>
</evidence>
<gene>
    <name evidence="1" type="ORF">GCM10009416_21020</name>
</gene>
<name>A0ABN1F4S4_9PROT</name>
<proteinExistence type="predicted"/>
<comment type="caution">
    <text evidence="1">The sequence shown here is derived from an EMBL/GenBank/DDBJ whole genome shotgun (WGS) entry which is preliminary data.</text>
</comment>
<dbReference type="EMBL" id="BAAAFZ010000026">
    <property type="protein sequence ID" value="GAA0582398.1"/>
    <property type="molecule type" value="Genomic_DNA"/>
</dbReference>
<organism evidence="1 2">
    <name type="scientific">Craurococcus roseus</name>
    <dbReference type="NCBI Taxonomy" id="77585"/>
    <lineage>
        <taxon>Bacteria</taxon>
        <taxon>Pseudomonadati</taxon>
        <taxon>Pseudomonadota</taxon>
        <taxon>Alphaproteobacteria</taxon>
        <taxon>Acetobacterales</taxon>
        <taxon>Acetobacteraceae</taxon>
        <taxon>Craurococcus</taxon>
    </lineage>
</organism>
<sequence>MRRLTPALVLSAALLAGGCTDSYGRVDYGRTALLGVGVGAAAALTAGALSDKPRPYYGNRRNHYGGGGYGYGAPRGYGGYGYGQPRGYGYSGYGGPRGYYGGW</sequence>
<keyword evidence="2" id="KW-1185">Reference proteome</keyword>
<dbReference type="RefSeq" id="WP_343895241.1">
    <property type="nucleotide sequence ID" value="NZ_BAAAFZ010000026.1"/>
</dbReference>
<protein>
    <recommendedName>
        <fullName evidence="3">Lipoprotein</fullName>
    </recommendedName>
</protein>